<evidence type="ECO:0000256" key="4">
    <source>
        <dbReference type="ARBA" id="ARBA00022729"/>
    </source>
</evidence>
<dbReference type="GO" id="GO:0009506">
    <property type="term" value="C:plasmodesma"/>
    <property type="evidence" value="ECO:0007669"/>
    <property type="project" value="UniProtKB-ARBA"/>
</dbReference>
<feature type="compositionally biased region" description="Pro residues" evidence="9">
    <location>
        <begin position="254"/>
        <end position="263"/>
    </location>
</feature>
<keyword evidence="13" id="KW-1185">Reference proteome</keyword>
<evidence type="ECO:0000313" key="12">
    <source>
        <dbReference type="EMBL" id="CAA2965004.1"/>
    </source>
</evidence>
<keyword evidence="7" id="KW-0325">Glycoprotein</keyword>
<keyword evidence="4 10" id="KW-0732">Signal</keyword>
<dbReference type="InterPro" id="IPR012946">
    <property type="entry name" value="X8"/>
</dbReference>
<dbReference type="OrthoDB" id="912601at2759"/>
<dbReference type="PANTHER" id="PTHR31044">
    <property type="entry name" value="BETA-1,3 GLUCANASE"/>
    <property type="match status" value="1"/>
</dbReference>
<dbReference type="InterPro" id="IPR044788">
    <property type="entry name" value="X8_dom_prot"/>
</dbReference>
<feature type="domain" description="X8" evidence="11">
    <location>
        <begin position="148"/>
        <end position="232"/>
    </location>
</feature>
<dbReference type="PANTHER" id="PTHR31044:SF132">
    <property type="entry name" value="BETA-1,3 GLUCANASE"/>
    <property type="match status" value="1"/>
</dbReference>
<gene>
    <name evidence="12" type="ORF">OLEA9_A008014</name>
</gene>
<feature type="signal peptide" evidence="10">
    <location>
        <begin position="1"/>
        <end position="31"/>
    </location>
</feature>
<evidence type="ECO:0000256" key="10">
    <source>
        <dbReference type="SAM" id="SignalP"/>
    </source>
</evidence>
<feature type="compositionally biased region" description="Low complexity" evidence="9">
    <location>
        <begin position="95"/>
        <end position="145"/>
    </location>
</feature>
<organism evidence="12 13">
    <name type="scientific">Olea europaea subsp. europaea</name>
    <dbReference type="NCBI Taxonomy" id="158383"/>
    <lineage>
        <taxon>Eukaryota</taxon>
        <taxon>Viridiplantae</taxon>
        <taxon>Streptophyta</taxon>
        <taxon>Embryophyta</taxon>
        <taxon>Tracheophyta</taxon>
        <taxon>Spermatophyta</taxon>
        <taxon>Magnoliopsida</taxon>
        <taxon>eudicotyledons</taxon>
        <taxon>Gunneridae</taxon>
        <taxon>Pentapetalae</taxon>
        <taxon>asterids</taxon>
        <taxon>lamiids</taxon>
        <taxon>Lamiales</taxon>
        <taxon>Oleaceae</taxon>
        <taxon>Oleeae</taxon>
        <taxon>Olea</taxon>
    </lineage>
</organism>
<keyword evidence="8" id="KW-0449">Lipoprotein</keyword>
<evidence type="ECO:0000256" key="6">
    <source>
        <dbReference type="ARBA" id="ARBA00023157"/>
    </source>
</evidence>
<feature type="region of interest" description="Disordered" evidence="9">
    <location>
        <begin position="69"/>
        <end position="146"/>
    </location>
</feature>
<comment type="subcellular location">
    <subcellularLocation>
        <location evidence="1">Cell membrane</location>
        <topology evidence="1">Lipid-anchor</topology>
        <topology evidence="1">GPI-anchor</topology>
    </subcellularLocation>
</comment>
<evidence type="ECO:0000256" key="7">
    <source>
        <dbReference type="ARBA" id="ARBA00023180"/>
    </source>
</evidence>
<evidence type="ECO:0000256" key="8">
    <source>
        <dbReference type="ARBA" id="ARBA00023288"/>
    </source>
</evidence>
<dbReference type="SMART" id="SM00768">
    <property type="entry name" value="X8"/>
    <property type="match status" value="1"/>
</dbReference>
<proteinExistence type="predicted"/>
<dbReference type="Proteomes" id="UP000594638">
    <property type="component" value="Unassembled WGS sequence"/>
</dbReference>
<reference evidence="12 13" key="1">
    <citation type="submission" date="2019-12" db="EMBL/GenBank/DDBJ databases">
        <authorList>
            <person name="Alioto T."/>
            <person name="Alioto T."/>
            <person name="Gomez Garrido J."/>
        </authorList>
    </citation>
    <scope>NUCLEOTIDE SEQUENCE [LARGE SCALE GENOMIC DNA]</scope>
</reference>
<evidence type="ECO:0000256" key="9">
    <source>
        <dbReference type="SAM" id="MobiDB-lite"/>
    </source>
</evidence>
<dbReference type="Gene3D" id="1.20.58.1040">
    <property type="match status" value="1"/>
</dbReference>
<dbReference type="AlphaFoldDB" id="A0A8S0QCD2"/>
<dbReference type="FunFam" id="1.20.58.1040:FF:000001">
    <property type="entry name" value="Glucan endo-1,3-beta-glucosidase 4"/>
    <property type="match status" value="1"/>
</dbReference>
<dbReference type="Gramene" id="OE9A008014T1">
    <property type="protein sequence ID" value="OE9A008014C1"/>
    <property type="gene ID" value="OE9A008014"/>
</dbReference>
<accession>A0A8S0QCD2</accession>
<evidence type="ECO:0000256" key="3">
    <source>
        <dbReference type="ARBA" id="ARBA00022622"/>
    </source>
</evidence>
<evidence type="ECO:0000259" key="11">
    <source>
        <dbReference type="SMART" id="SM00768"/>
    </source>
</evidence>
<evidence type="ECO:0000256" key="5">
    <source>
        <dbReference type="ARBA" id="ARBA00023136"/>
    </source>
</evidence>
<comment type="caution">
    <text evidence="12">The sequence shown here is derived from an EMBL/GenBank/DDBJ whole genome shotgun (WGS) entry which is preliminary data.</text>
</comment>
<dbReference type="GO" id="GO:0098552">
    <property type="term" value="C:side of membrane"/>
    <property type="evidence" value="ECO:0007669"/>
    <property type="project" value="UniProtKB-KW"/>
</dbReference>
<keyword evidence="2" id="KW-1003">Cell membrane</keyword>
<dbReference type="GO" id="GO:0005886">
    <property type="term" value="C:plasma membrane"/>
    <property type="evidence" value="ECO:0007669"/>
    <property type="project" value="UniProtKB-SubCell"/>
</dbReference>
<dbReference type="EMBL" id="CACTIH010001833">
    <property type="protein sequence ID" value="CAA2965004.1"/>
    <property type="molecule type" value="Genomic_DNA"/>
</dbReference>
<protein>
    <recommendedName>
        <fullName evidence="11">X8 domain-containing protein</fullName>
    </recommendedName>
</protein>
<feature type="region of interest" description="Disordered" evidence="9">
    <location>
        <begin position="228"/>
        <end position="298"/>
    </location>
</feature>
<feature type="compositionally biased region" description="Polar residues" evidence="9">
    <location>
        <begin position="289"/>
        <end position="298"/>
    </location>
</feature>
<evidence type="ECO:0000256" key="2">
    <source>
        <dbReference type="ARBA" id="ARBA00022475"/>
    </source>
</evidence>
<name>A0A8S0QCD2_OLEEU</name>
<feature type="compositionally biased region" description="Polar residues" evidence="9">
    <location>
        <begin position="69"/>
        <end position="85"/>
    </location>
</feature>
<dbReference type="Pfam" id="PF07983">
    <property type="entry name" value="X8"/>
    <property type="match status" value="1"/>
</dbReference>
<keyword evidence="3" id="KW-0336">GPI-anchor</keyword>
<keyword evidence="5" id="KW-0472">Membrane</keyword>
<keyword evidence="6" id="KW-1015">Disulfide bond</keyword>
<feature type="chain" id="PRO_5035716019" description="X8 domain-containing protein" evidence="10">
    <location>
        <begin position="32"/>
        <end position="323"/>
    </location>
</feature>
<evidence type="ECO:0000256" key="1">
    <source>
        <dbReference type="ARBA" id="ARBA00004609"/>
    </source>
</evidence>
<sequence>MEVARVITGDLLTRTTFFLFCFLCISDTSITEKSPSETIRKGKKVNYQENQMIFSSSASTTLRYTTTGNTPIVNPTTPGTSPIVNPTTPPPSTTTPPTITPSTTTGPTITPPTITGPTITPPTATGPTTTTPTTTGPTTTTPTSSGRAWCIASSSASETALQVALDYACGYGGTDCSAIQSGASCYDPNTVHDHASYAFNSYYQKNPAPTSCAFGGVAQLSDADPSRGNCHYASSTTTPTPPATPTMPTTPTTPTTPIPPPSTTSPVNPYMPGGGTGSGTEPTGYDNGLSPTGTPSSAKTTTYSLLLTITMKCVLLSIAAIYS</sequence>
<evidence type="ECO:0000313" key="13">
    <source>
        <dbReference type="Proteomes" id="UP000594638"/>
    </source>
</evidence>